<reference evidence="1 2" key="1">
    <citation type="submission" date="2020-08" db="EMBL/GenBank/DDBJ databases">
        <title>Genome public.</title>
        <authorList>
            <person name="Liu C."/>
            <person name="Sun Q."/>
        </authorList>
    </citation>
    <scope>NUCLEOTIDE SEQUENCE [LARGE SCALE GENOMIC DNA]</scope>
    <source>
        <strain evidence="1 2">BX4</strain>
    </source>
</reference>
<dbReference type="Proteomes" id="UP000597877">
    <property type="component" value="Unassembled WGS sequence"/>
</dbReference>
<dbReference type="RefSeq" id="WP_118589482.1">
    <property type="nucleotide sequence ID" value="NZ_JACOOZ010000004.1"/>
</dbReference>
<dbReference type="EMBL" id="JACOOZ010000004">
    <property type="protein sequence ID" value="MBC5667698.1"/>
    <property type="molecule type" value="Genomic_DNA"/>
</dbReference>
<evidence type="ECO:0000313" key="1">
    <source>
        <dbReference type="EMBL" id="MBC5667698.1"/>
    </source>
</evidence>
<name>A0ABR7F271_9FIRM</name>
<evidence type="ECO:0000313" key="2">
    <source>
        <dbReference type="Proteomes" id="UP000597877"/>
    </source>
</evidence>
<keyword evidence="2" id="KW-1185">Reference proteome</keyword>
<comment type="caution">
    <text evidence="1">The sequence shown here is derived from an EMBL/GenBank/DDBJ whole genome shotgun (WGS) entry which is preliminary data.</text>
</comment>
<accession>A0ABR7F271</accession>
<proteinExistence type="predicted"/>
<protein>
    <submittedName>
        <fullName evidence="1">Uncharacterized protein</fullName>
    </submittedName>
</protein>
<sequence length="59" mass="6682">MKKEHLLEVKEDSKGRANVYYLLLPKSSVVSNDTCKNLQTTYEKNDSHKGVSVKIIADD</sequence>
<organism evidence="1 2">
    <name type="scientific">Eubacterium segne</name>
    <dbReference type="NCBI Taxonomy" id="2763045"/>
    <lineage>
        <taxon>Bacteria</taxon>
        <taxon>Bacillati</taxon>
        <taxon>Bacillota</taxon>
        <taxon>Clostridia</taxon>
        <taxon>Eubacteriales</taxon>
        <taxon>Eubacteriaceae</taxon>
        <taxon>Eubacterium</taxon>
    </lineage>
</organism>
<gene>
    <name evidence="1" type="ORF">H8S00_06855</name>
</gene>